<evidence type="ECO:0000313" key="1">
    <source>
        <dbReference type="EMBL" id="RMX58582.1"/>
    </source>
</evidence>
<comment type="caution">
    <text evidence="1">The sequence shown here is derived from an EMBL/GenBank/DDBJ whole genome shotgun (WGS) entry which is preliminary data.</text>
</comment>
<dbReference type="EMBL" id="RCHS01000482">
    <property type="protein sequence ID" value="RMX58582.1"/>
    <property type="molecule type" value="Genomic_DNA"/>
</dbReference>
<evidence type="ECO:0000313" key="2">
    <source>
        <dbReference type="Proteomes" id="UP000275408"/>
    </source>
</evidence>
<dbReference type="AlphaFoldDB" id="A0A3M6UY36"/>
<accession>A0A3M6UY36</accession>
<name>A0A3M6UY36_POCDA</name>
<keyword evidence="2" id="KW-1185">Reference proteome</keyword>
<sequence>MWKNYSALYCSPFQSNMARLLAVAMTALVISWVHGRTAYIPAKRFANTVFDANKNDRSDALVGDKDPFWARSEGDELEYDGNYDSSVEENKSPFQRNYRVPYENADEDVIPRSADRHENNDGIFEMRLRSASHEGMNDTPFKRARIPVPCSRCCKIRRCIATYDYMCNCKK</sequence>
<protein>
    <submittedName>
        <fullName evidence="1">Uncharacterized protein</fullName>
    </submittedName>
</protein>
<proteinExistence type="predicted"/>
<organism evidence="1 2">
    <name type="scientific">Pocillopora damicornis</name>
    <name type="common">Cauliflower coral</name>
    <name type="synonym">Millepora damicornis</name>
    <dbReference type="NCBI Taxonomy" id="46731"/>
    <lineage>
        <taxon>Eukaryota</taxon>
        <taxon>Metazoa</taxon>
        <taxon>Cnidaria</taxon>
        <taxon>Anthozoa</taxon>
        <taxon>Hexacorallia</taxon>
        <taxon>Scleractinia</taxon>
        <taxon>Astrocoeniina</taxon>
        <taxon>Pocilloporidae</taxon>
        <taxon>Pocillopora</taxon>
    </lineage>
</organism>
<gene>
    <name evidence="1" type="ORF">pdam_00006419</name>
</gene>
<dbReference type="Proteomes" id="UP000275408">
    <property type="component" value="Unassembled WGS sequence"/>
</dbReference>
<reference evidence="1 2" key="1">
    <citation type="journal article" date="2018" name="Sci. Rep.">
        <title>Comparative analysis of the Pocillopora damicornis genome highlights role of immune system in coral evolution.</title>
        <authorList>
            <person name="Cunning R."/>
            <person name="Bay R.A."/>
            <person name="Gillette P."/>
            <person name="Baker A.C."/>
            <person name="Traylor-Knowles N."/>
        </authorList>
    </citation>
    <scope>NUCLEOTIDE SEQUENCE [LARGE SCALE GENOMIC DNA]</scope>
    <source>
        <strain evidence="1">RSMAS</strain>
        <tissue evidence="1">Whole animal</tissue>
    </source>
</reference>
<dbReference type="OrthoDB" id="10367178at2759"/>